<evidence type="ECO:0000256" key="12">
    <source>
        <dbReference type="PIRNR" id="PIRNR006250"/>
    </source>
</evidence>
<dbReference type="Proteomes" id="UP000542353">
    <property type="component" value="Unassembled WGS sequence"/>
</dbReference>
<dbReference type="InterPro" id="IPR013785">
    <property type="entry name" value="Aldolase_TIM"/>
</dbReference>
<comment type="caution">
    <text evidence="15">The sequence shown here is derived from an EMBL/GenBank/DDBJ whole genome shotgun (WGS) entry which is preliminary data.</text>
</comment>
<dbReference type="Pfam" id="PF02749">
    <property type="entry name" value="QRPTase_N"/>
    <property type="match status" value="1"/>
</dbReference>
<dbReference type="SUPFAM" id="SSF51690">
    <property type="entry name" value="Nicotinate/Quinolinate PRTase C-terminal domain-like"/>
    <property type="match status" value="1"/>
</dbReference>
<dbReference type="InterPro" id="IPR004393">
    <property type="entry name" value="NadC"/>
</dbReference>
<comment type="function">
    <text evidence="1">Involved in the catabolism of quinolinic acid (QA).</text>
</comment>
<dbReference type="PIRSF" id="PIRSF006250">
    <property type="entry name" value="NadC_ModD"/>
    <property type="match status" value="1"/>
</dbReference>
<dbReference type="InterPro" id="IPR037128">
    <property type="entry name" value="Quinolinate_PRibosylTase_N_sf"/>
</dbReference>
<evidence type="ECO:0000313" key="16">
    <source>
        <dbReference type="Proteomes" id="UP000542353"/>
    </source>
</evidence>
<dbReference type="GO" id="GO:0005737">
    <property type="term" value="C:cytoplasm"/>
    <property type="evidence" value="ECO:0007669"/>
    <property type="project" value="TreeGrafter"/>
</dbReference>
<dbReference type="InterPro" id="IPR002638">
    <property type="entry name" value="Quinolinate_PRibosylTrfase_C"/>
</dbReference>
<keyword evidence="16" id="KW-1185">Reference proteome</keyword>
<dbReference type="Gene3D" id="3.20.20.70">
    <property type="entry name" value="Aldolase class I"/>
    <property type="match status" value="1"/>
</dbReference>
<dbReference type="GO" id="GO:0009435">
    <property type="term" value="P:NAD+ biosynthetic process"/>
    <property type="evidence" value="ECO:0007669"/>
    <property type="project" value="UniProtKB-UniPathway"/>
</dbReference>
<evidence type="ECO:0000256" key="11">
    <source>
        <dbReference type="ARBA" id="ARBA00069173"/>
    </source>
</evidence>
<dbReference type="FunFam" id="3.20.20.70:FF:000030">
    <property type="entry name" value="Nicotinate-nucleotide pyrophosphorylase, carboxylating"/>
    <property type="match status" value="1"/>
</dbReference>
<dbReference type="Pfam" id="PF01729">
    <property type="entry name" value="QRPTase_C"/>
    <property type="match status" value="1"/>
</dbReference>
<dbReference type="NCBIfam" id="TIGR00078">
    <property type="entry name" value="nadC"/>
    <property type="match status" value="1"/>
</dbReference>
<evidence type="ECO:0000256" key="4">
    <source>
        <dbReference type="ARBA" id="ARBA00011218"/>
    </source>
</evidence>
<keyword evidence="7 12" id="KW-0328">Glycosyltransferase</keyword>
<feature type="domain" description="Quinolinate phosphoribosyl transferase N-terminal" evidence="14">
    <location>
        <begin position="36"/>
        <end position="121"/>
    </location>
</feature>
<dbReference type="InterPro" id="IPR027277">
    <property type="entry name" value="NadC/ModD"/>
</dbReference>
<evidence type="ECO:0000256" key="6">
    <source>
        <dbReference type="ARBA" id="ARBA00022642"/>
    </source>
</evidence>
<evidence type="ECO:0000259" key="14">
    <source>
        <dbReference type="Pfam" id="PF02749"/>
    </source>
</evidence>
<dbReference type="UniPathway" id="UPA00253">
    <property type="reaction ID" value="UER00331"/>
</dbReference>
<proteinExistence type="inferred from homology"/>
<evidence type="ECO:0000256" key="9">
    <source>
        <dbReference type="ARBA" id="ARBA00033102"/>
    </source>
</evidence>
<dbReference type="SUPFAM" id="SSF54675">
    <property type="entry name" value="Nicotinate/Quinolinate PRTase N-terminal domain-like"/>
    <property type="match status" value="1"/>
</dbReference>
<keyword evidence="8 12" id="KW-0808">Transferase</keyword>
<evidence type="ECO:0000259" key="13">
    <source>
        <dbReference type="Pfam" id="PF01729"/>
    </source>
</evidence>
<dbReference type="PANTHER" id="PTHR32179">
    <property type="entry name" value="NICOTINATE-NUCLEOTIDE PYROPHOSPHORYLASE [CARBOXYLATING]"/>
    <property type="match status" value="1"/>
</dbReference>
<organism evidence="15 16">
    <name type="scientific">Rhodopseudomonas rhenobacensis</name>
    <dbReference type="NCBI Taxonomy" id="87461"/>
    <lineage>
        <taxon>Bacteria</taxon>
        <taxon>Pseudomonadati</taxon>
        <taxon>Pseudomonadota</taxon>
        <taxon>Alphaproteobacteria</taxon>
        <taxon>Hyphomicrobiales</taxon>
        <taxon>Nitrobacteraceae</taxon>
        <taxon>Rhodopseudomonas</taxon>
    </lineage>
</organism>
<evidence type="ECO:0000256" key="2">
    <source>
        <dbReference type="ARBA" id="ARBA00004893"/>
    </source>
</evidence>
<evidence type="ECO:0000256" key="10">
    <source>
        <dbReference type="ARBA" id="ARBA00047445"/>
    </source>
</evidence>
<dbReference type="FunFam" id="3.90.1170.20:FF:000001">
    <property type="entry name" value="Nicotinate-nucleotide diphosphorylase (Carboxylating)"/>
    <property type="match status" value="1"/>
</dbReference>
<evidence type="ECO:0000256" key="1">
    <source>
        <dbReference type="ARBA" id="ARBA00003237"/>
    </source>
</evidence>
<dbReference type="GO" id="GO:0004514">
    <property type="term" value="F:nicotinate-nucleotide diphosphorylase (carboxylating) activity"/>
    <property type="evidence" value="ECO:0007669"/>
    <property type="project" value="UniProtKB-EC"/>
</dbReference>
<dbReference type="CDD" id="cd01572">
    <property type="entry name" value="QPRTase"/>
    <property type="match status" value="1"/>
</dbReference>
<dbReference type="EC" id="2.4.2.19" evidence="5"/>
<keyword evidence="6" id="KW-0662">Pyridine nucleotide biosynthesis</keyword>
<evidence type="ECO:0000256" key="5">
    <source>
        <dbReference type="ARBA" id="ARBA00011944"/>
    </source>
</evidence>
<comment type="pathway">
    <text evidence="2">Cofactor biosynthesis; NAD(+) biosynthesis; nicotinate D-ribonucleotide from quinolinate: step 1/1.</text>
</comment>
<gene>
    <name evidence="15" type="ORF">HNR60_001466</name>
</gene>
<evidence type="ECO:0000313" key="15">
    <source>
        <dbReference type="EMBL" id="MBB5046718.1"/>
    </source>
</evidence>
<dbReference type="EMBL" id="JACHIH010000006">
    <property type="protein sequence ID" value="MBB5046718.1"/>
    <property type="molecule type" value="Genomic_DNA"/>
</dbReference>
<comment type="catalytic activity">
    <reaction evidence="10">
        <text>nicotinate beta-D-ribonucleotide + CO2 + diphosphate = quinolinate + 5-phospho-alpha-D-ribose 1-diphosphate + 2 H(+)</text>
        <dbReference type="Rhea" id="RHEA:12733"/>
        <dbReference type="ChEBI" id="CHEBI:15378"/>
        <dbReference type="ChEBI" id="CHEBI:16526"/>
        <dbReference type="ChEBI" id="CHEBI:29959"/>
        <dbReference type="ChEBI" id="CHEBI:33019"/>
        <dbReference type="ChEBI" id="CHEBI:57502"/>
        <dbReference type="ChEBI" id="CHEBI:58017"/>
        <dbReference type="EC" id="2.4.2.19"/>
    </reaction>
</comment>
<dbReference type="RefSeq" id="WP_184255885.1">
    <property type="nucleotide sequence ID" value="NZ_JACHIH010000006.1"/>
</dbReference>
<name>A0A7W7Z2B0_9BRAD</name>
<dbReference type="PANTHER" id="PTHR32179:SF3">
    <property type="entry name" value="NICOTINATE-NUCLEOTIDE PYROPHOSPHORYLASE [CARBOXYLATING]"/>
    <property type="match status" value="1"/>
</dbReference>
<comment type="subunit">
    <text evidence="4">Hexamer formed by 3 homodimers.</text>
</comment>
<dbReference type="GO" id="GO:0034213">
    <property type="term" value="P:quinolinate catabolic process"/>
    <property type="evidence" value="ECO:0007669"/>
    <property type="project" value="TreeGrafter"/>
</dbReference>
<dbReference type="InterPro" id="IPR022412">
    <property type="entry name" value="Quinolinate_PRibosylTrfase_N"/>
</dbReference>
<dbReference type="Gene3D" id="3.90.1170.20">
    <property type="entry name" value="Quinolinate phosphoribosyl transferase, N-terminal domain"/>
    <property type="match status" value="1"/>
</dbReference>
<evidence type="ECO:0000256" key="3">
    <source>
        <dbReference type="ARBA" id="ARBA00009400"/>
    </source>
</evidence>
<dbReference type="AlphaFoldDB" id="A0A7W7Z2B0"/>
<feature type="domain" description="Quinolinate phosphoribosyl transferase C-terminal" evidence="13">
    <location>
        <begin position="123"/>
        <end position="289"/>
    </location>
</feature>
<evidence type="ECO:0000256" key="7">
    <source>
        <dbReference type="ARBA" id="ARBA00022676"/>
    </source>
</evidence>
<dbReference type="InterPro" id="IPR036068">
    <property type="entry name" value="Nicotinate_pribotase-like_C"/>
</dbReference>
<sequence length="292" mass="30384">MTAPTSLLHPDAFLSPFAIEEAVRRALDEDLGRAGDVTSIATIPAEAQAHAVLVARQAGTIAGLPLAVAAFQALSTDIIIHPHAHDGAAVARGVPVLTISGPARAVLAGERTALNFVGRLSGIATLTADYVRHTAGSKLRICCTRKTTPGLRALEKYAVRCGGGFNHRFGLDDAILIKDNHIAVAGGVRPVLERARERIGHLVKVEIEVDTLDQLKEVLATGLADVVLLDNMDIATLKEAVRLAEGRVVLEASGGVTQDTIAAIAATGVDYASAGALTHSAPNFDVALDIDA</sequence>
<accession>A0A7W7Z2B0</accession>
<protein>
    <recommendedName>
        <fullName evidence="11">Probable nicotinate-nucleotide pyrophosphorylase [carboxylating]</fullName>
        <ecNumber evidence="5">2.4.2.19</ecNumber>
    </recommendedName>
    <alternativeName>
        <fullName evidence="9">Quinolinate phosphoribosyltransferase [decarboxylating]</fullName>
    </alternativeName>
</protein>
<reference evidence="15 16" key="1">
    <citation type="submission" date="2020-08" db="EMBL/GenBank/DDBJ databases">
        <title>Genomic Encyclopedia of Type Strains, Phase IV (KMG-IV): sequencing the most valuable type-strain genomes for metagenomic binning, comparative biology and taxonomic classification.</title>
        <authorList>
            <person name="Goeker M."/>
        </authorList>
    </citation>
    <scope>NUCLEOTIDE SEQUENCE [LARGE SCALE GENOMIC DNA]</scope>
    <source>
        <strain evidence="15 16">DSM 12706</strain>
    </source>
</reference>
<comment type="similarity">
    <text evidence="3 12">Belongs to the NadC/ModD family.</text>
</comment>
<evidence type="ECO:0000256" key="8">
    <source>
        <dbReference type="ARBA" id="ARBA00022679"/>
    </source>
</evidence>